<dbReference type="OrthoDB" id="9976048at2759"/>
<dbReference type="EMBL" id="WVUK01000048">
    <property type="protein sequence ID" value="KAF7495481.1"/>
    <property type="molecule type" value="Genomic_DNA"/>
</dbReference>
<reference evidence="11" key="2">
    <citation type="submission" date="2020-01" db="EMBL/GenBank/DDBJ databases">
        <authorList>
            <person name="Korhonen P.K.K."/>
            <person name="Guangxu M.G."/>
            <person name="Wang T.W."/>
            <person name="Stroehlein A.J.S."/>
            <person name="Young N.D."/>
            <person name="Ang C.-S.A."/>
            <person name="Fernando D.W.F."/>
            <person name="Lu H.L."/>
            <person name="Taylor S.T."/>
            <person name="Ehtesham M.E.M."/>
            <person name="Najaraj S.H.N."/>
            <person name="Harsha G.H.G."/>
            <person name="Madugundu A.M."/>
            <person name="Renuse S.R."/>
            <person name="Holt D.H."/>
            <person name="Pandey A.P."/>
            <person name="Papenfuss A.P."/>
            <person name="Gasser R.B.G."/>
            <person name="Fischer K.F."/>
        </authorList>
    </citation>
    <scope>NUCLEOTIDE SEQUENCE</scope>
    <source>
        <strain evidence="11">SSS_KF_BRIS2020</strain>
    </source>
</reference>
<evidence type="ECO:0000256" key="4">
    <source>
        <dbReference type="ARBA" id="ARBA00022691"/>
    </source>
</evidence>
<keyword evidence="6" id="KW-0809">Transit peptide</keyword>
<dbReference type="PANTHER" id="PTHR13563">
    <property type="entry name" value="TRNA (GUANINE-9-) METHYLTRANSFERASE"/>
    <property type="match status" value="1"/>
</dbReference>
<organism evidence="11">
    <name type="scientific">Sarcoptes scabiei</name>
    <name type="common">Itch mite</name>
    <name type="synonym">Acarus scabiei</name>
    <dbReference type="NCBI Taxonomy" id="52283"/>
    <lineage>
        <taxon>Eukaryota</taxon>
        <taxon>Metazoa</taxon>
        <taxon>Ecdysozoa</taxon>
        <taxon>Arthropoda</taxon>
        <taxon>Chelicerata</taxon>
        <taxon>Arachnida</taxon>
        <taxon>Acari</taxon>
        <taxon>Acariformes</taxon>
        <taxon>Sarcoptiformes</taxon>
        <taxon>Astigmata</taxon>
        <taxon>Psoroptidia</taxon>
        <taxon>Sarcoptoidea</taxon>
        <taxon>Sarcoptidae</taxon>
        <taxon>Sarcoptinae</taxon>
        <taxon>Sarcoptes</taxon>
    </lineage>
</organism>
<keyword evidence="7" id="KW-0175">Coiled coil</keyword>
<evidence type="ECO:0000256" key="9">
    <source>
        <dbReference type="ARBA" id="ARBA00029803"/>
    </source>
</evidence>
<keyword evidence="5" id="KW-0819">tRNA processing</keyword>
<dbReference type="PANTHER" id="PTHR13563:SF5">
    <property type="entry name" value="TRNA METHYLTRANSFERASE 10 HOMOLOG C"/>
    <property type="match status" value="1"/>
</dbReference>
<evidence type="ECO:0000256" key="5">
    <source>
        <dbReference type="ARBA" id="ARBA00022694"/>
    </source>
</evidence>
<keyword evidence="13" id="KW-1185">Reference proteome</keyword>
<evidence type="ECO:0000256" key="2">
    <source>
        <dbReference type="ARBA" id="ARBA00022603"/>
    </source>
</evidence>
<evidence type="ECO:0000256" key="7">
    <source>
        <dbReference type="ARBA" id="ARBA00023054"/>
    </source>
</evidence>
<dbReference type="InterPro" id="IPR025812">
    <property type="entry name" value="Trm10_C_MTase_dom"/>
</dbReference>
<dbReference type="InterPro" id="IPR007356">
    <property type="entry name" value="tRNA_m1G_MeTrfase_euk"/>
</dbReference>
<feature type="domain" description="SAM-dependent MTase TRM10-type" evidence="10">
    <location>
        <begin position="261"/>
        <end position="460"/>
    </location>
</feature>
<reference evidence="13" key="1">
    <citation type="journal article" date="2020" name="PLoS Negl. Trop. Dis.">
        <title>High-quality nuclear genome for Sarcoptes scabiei-A critical resource for a neglected parasite.</title>
        <authorList>
            <person name="Korhonen P.K."/>
            <person name="Gasser R.B."/>
            <person name="Ma G."/>
            <person name="Wang T."/>
            <person name="Stroehlein A.J."/>
            <person name="Young N.D."/>
            <person name="Ang C.S."/>
            <person name="Fernando D.D."/>
            <person name="Lu H.C."/>
            <person name="Taylor S."/>
            <person name="Reynolds S.L."/>
            <person name="Mofiz E."/>
            <person name="Najaraj S.H."/>
            <person name="Gowda H."/>
            <person name="Madugundu A."/>
            <person name="Renuse S."/>
            <person name="Holt D."/>
            <person name="Pandey A."/>
            <person name="Papenfuss A.T."/>
            <person name="Fischer K."/>
        </authorList>
    </citation>
    <scope>NUCLEOTIDE SEQUENCE [LARGE SCALE GENOMIC DNA]</scope>
</reference>
<dbReference type="Proteomes" id="UP000070412">
    <property type="component" value="Unassembled WGS sequence"/>
</dbReference>
<name>A0A834VFZ5_SARSC</name>
<dbReference type="InterPro" id="IPR038459">
    <property type="entry name" value="MT_TRM10-typ_sf"/>
</dbReference>
<dbReference type="GO" id="GO:0097745">
    <property type="term" value="P:mitochondrial tRNA 5'-end processing"/>
    <property type="evidence" value="ECO:0007669"/>
    <property type="project" value="TreeGrafter"/>
</dbReference>
<accession>A0A834VFZ5</accession>
<reference evidence="12" key="3">
    <citation type="submission" date="2022-06" db="UniProtKB">
        <authorList>
            <consortium name="EnsemblMetazoa"/>
        </authorList>
    </citation>
    <scope>IDENTIFICATION</scope>
</reference>
<keyword evidence="8" id="KW-0496">Mitochondrion</keyword>
<protein>
    <recommendedName>
        <fullName evidence="9">RNA (guanine-9-)-methyltransferase domain-containing protein 1</fullName>
    </recommendedName>
</protein>
<evidence type="ECO:0000313" key="12">
    <source>
        <dbReference type="EnsemblMetazoa" id="KAF7495481.1"/>
    </source>
</evidence>
<evidence type="ECO:0000256" key="8">
    <source>
        <dbReference type="ARBA" id="ARBA00023128"/>
    </source>
</evidence>
<evidence type="ECO:0000313" key="13">
    <source>
        <dbReference type="Proteomes" id="UP000070412"/>
    </source>
</evidence>
<comment type="subcellular location">
    <subcellularLocation>
        <location evidence="1">Mitochondrion</location>
    </subcellularLocation>
</comment>
<evidence type="ECO:0000259" key="10">
    <source>
        <dbReference type="PROSITE" id="PS51675"/>
    </source>
</evidence>
<keyword evidence="2" id="KW-0489">Methyltransferase</keyword>
<dbReference type="AlphaFoldDB" id="A0A834VFZ5"/>
<dbReference type="GO" id="GO:0032259">
    <property type="term" value="P:methylation"/>
    <property type="evidence" value="ECO:0007669"/>
    <property type="project" value="UniProtKB-KW"/>
</dbReference>
<keyword evidence="3" id="KW-0808">Transferase</keyword>
<dbReference type="GO" id="GO:0000049">
    <property type="term" value="F:tRNA binding"/>
    <property type="evidence" value="ECO:0007669"/>
    <property type="project" value="TreeGrafter"/>
</dbReference>
<dbReference type="InterPro" id="IPR028564">
    <property type="entry name" value="MT_TRM10-typ"/>
</dbReference>
<dbReference type="PROSITE" id="PS51675">
    <property type="entry name" value="SAM_MT_TRM10"/>
    <property type="match status" value="1"/>
</dbReference>
<dbReference type="GO" id="GO:0070131">
    <property type="term" value="P:positive regulation of mitochondrial translation"/>
    <property type="evidence" value="ECO:0007669"/>
    <property type="project" value="TreeGrafter"/>
</dbReference>
<gene>
    <name evidence="11" type="ORF">SSS_7068</name>
</gene>
<evidence type="ECO:0000313" key="11">
    <source>
        <dbReference type="EMBL" id="KAF7495481.1"/>
    </source>
</evidence>
<sequence>MEKLIRQLLISIRFFSAAFFCTAIDMHSLNGTLHMASIVVKSNCGINQIKMVHLSRSKTSHYLYSYFFKNISFKNRSIQSNICSDFSLRPALNKENFDEVFPTIRLPSKLRRYPNLSKQFLYERLDKNPNGFEPISVDFYSKIWENVIDSERLKLYENIETIVNLYNDFRASLFAPSGIPIADMEIMLHKYHQHQARFGYIKFLFVREFDIWRSHSHSLKESDSKQKDFYENVGCFDSETGNLQYGYYRNTLFGRYFENALSRQTIHSLRVAQIFGQPIVIDCGLDQLMVDYELRSCIRQIQYIYKTNRYSGNPFHLLFTDFGNQESRIADYIREKIPQSYKRAYFNLHSESYQELLPGAKFIYLSPDARQLMEEFDPDAVYIIGGLVSKTNKAPLTLKKALEEGHRCQRLPIHHYVQLKPMVKRVLSFRSVFEILLHLKNGSDWSTAILKSIQPHKLRFAST</sequence>
<keyword evidence="4" id="KW-0949">S-adenosyl-L-methionine</keyword>
<dbReference type="EnsemblMetazoa" id="SSS_7068s_mrna">
    <property type="protein sequence ID" value="KAF7495481.1"/>
    <property type="gene ID" value="SSS_7068"/>
</dbReference>
<dbReference type="GO" id="GO:0005654">
    <property type="term" value="C:nucleoplasm"/>
    <property type="evidence" value="ECO:0007669"/>
    <property type="project" value="TreeGrafter"/>
</dbReference>
<evidence type="ECO:0000256" key="3">
    <source>
        <dbReference type="ARBA" id="ARBA00022679"/>
    </source>
</evidence>
<evidence type="ECO:0000256" key="6">
    <source>
        <dbReference type="ARBA" id="ARBA00022946"/>
    </source>
</evidence>
<dbReference type="GO" id="GO:0005739">
    <property type="term" value="C:mitochondrion"/>
    <property type="evidence" value="ECO:0007669"/>
    <property type="project" value="UniProtKB-SubCell"/>
</dbReference>
<dbReference type="CDD" id="cd18102">
    <property type="entry name" value="Trm10_MRRP1"/>
    <property type="match status" value="1"/>
</dbReference>
<dbReference type="Gene3D" id="3.40.1280.30">
    <property type="match status" value="1"/>
</dbReference>
<evidence type="ECO:0000256" key="1">
    <source>
        <dbReference type="ARBA" id="ARBA00004173"/>
    </source>
</evidence>
<dbReference type="GO" id="GO:0008168">
    <property type="term" value="F:methyltransferase activity"/>
    <property type="evidence" value="ECO:0007669"/>
    <property type="project" value="UniProtKB-KW"/>
</dbReference>
<proteinExistence type="predicted"/>